<organism evidence="2 3">
    <name type="scientific">Phenylobacterium haematophilum</name>
    <dbReference type="NCBI Taxonomy" id="98513"/>
    <lineage>
        <taxon>Bacteria</taxon>
        <taxon>Pseudomonadati</taxon>
        <taxon>Pseudomonadota</taxon>
        <taxon>Alphaproteobacteria</taxon>
        <taxon>Caulobacterales</taxon>
        <taxon>Caulobacteraceae</taxon>
        <taxon>Phenylobacterium</taxon>
    </lineage>
</organism>
<comment type="caution">
    <text evidence="2">The sequence shown here is derived from an EMBL/GenBank/DDBJ whole genome shotgun (WGS) entry which is preliminary data.</text>
</comment>
<feature type="region of interest" description="Disordered" evidence="1">
    <location>
        <begin position="1"/>
        <end position="21"/>
    </location>
</feature>
<dbReference type="Proteomes" id="UP000530564">
    <property type="component" value="Unassembled WGS sequence"/>
</dbReference>
<dbReference type="RefSeq" id="WP_183769355.1">
    <property type="nucleotide sequence ID" value="NZ_JACIDK010000001.1"/>
</dbReference>
<evidence type="ECO:0000313" key="3">
    <source>
        <dbReference type="Proteomes" id="UP000530564"/>
    </source>
</evidence>
<evidence type="ECO:0000256" key="1">
    <source>
        <dbReference type="SAM" id="MobiDB-lite"/>
    </source>
</evidence>
<dbReference type="AlphaFoldDB" id="A0A839ZVW5"/>
<keyword evidence="3" id="KW-1185">Reference proteome</keyword>
<reference evidence="2 3" key="1">
    <citation type="submission" date="2020-08" db="EMBL/GenBank/DDBJ databases">
        <title>Genomic Encyclopedia of Type Strains, Phase IV (KMG-IV): sequencing the most valuable type-strain genomes for metagenomic binning, comparative biology and taxonomic classification.</title>
        <authorList>
            <person name="Goeker M."/>
        </authorList>
    </citation>
    <scope>NUCLEOTIDE SEQUENCE [LARGE SCALE GENOMIC DNA]</scope>
    <source>
        <strain evidence="2 3">DSM 21793</strain>
    </source>
</reference>
<feature type="compositionally biased region" description="Basic residues" evidence="1">
    <location>
        <begin position="7"/>
        <end position="18"/>
    </location>
</feature>
<gene>
    <name evidence="2" type="ORF">GGQ61_000034</name>
</gene>
<dbReference type="EMBL" id="JACIDK010000001">
    <property type="protein sequence ID" value="MBB3889337.1"/>
    <property type="molecule type" value="Genomic_DNA"/>
</dbReference>
<protein>
    <recommendedName>
        <fullName evidence="4">PAS domain-containing protein</fullName>
    </recommendedName>
</protein>
<proteinExistence type="predicted"/>
<accession>A0A839ZVW5</accession>
<name>A0A839ZVW5_9CAUL</name>
<evidence type="ECO:0000313" key="2">
    <source>
        <dbReference type="EMBL" id="MBB3889337.1"/>
    </source>
</evidence>
<sequence length="167" mass="18550">MIEIKVGQRRSRKVRRPKPMAVQAPMKTHSPFAVPSDLTPDLARVLAYWRGLLRGSAEMPFADDVNLADLPDLAGRLFLVGVFARPERFRFDLIGDDLKCDGWMGLFLDEASPVTPFEFLSAQCAAAREGAAPTYYERGDPHGYGRLLLPLWADGRISMLLGAVQFA</sequence>
<evidence type="ECO:0008006" key="4">
    <source>
        <dbReference type="Google" id="ProtNLM"/>
    </source>
</evidence>